<comment type="caution">
    <text evidence="2">The sequence shown here is derived from an EMBL/GenBank/DDBJ whole genome shotgun (WGS) entry which is preliminary data.</text>
</comment>
<dbReference type="AlphaFoldDB" id="A0A3S1CBE3"/>
<evidence type="ECO:0000256" key="1">
    <source>
        <dbReference type="SAM" id="MobiDB-lite"/>
    </source>
</evidence>
<keyword evidence="3" id="KW-1185">Reference proteome</keyword>
<sequence>MGRCGDTETRGYGDAEMGRWEEKKMGGRGDAGTRRRGDGEIMRNSLPIPYYCATVKV</sequence>
<name>A0A3S1CBE3_ANAVA</name>
<accession>A0A3S1CBE3</accession>
<gene>
    <name evidence="2" type="ORF">DSM107003_02870</name>
</gene>
<organism evidence="2 3">
    <name type="scientific">Trichormus variabilis SAG 1403-4b</name>
    <dbReference type="NCBI Taxonomy" id="447716"/>
    <lineage>
        <taxon>Bacteria</taxon>
        <taxon>Bacillati</taxon>
        <taxon>Cyanobacteriota</taxon>
        <taxon>Cyanophyceae</taxon>
        <taxon>Nostocales</taxon>
        <taxon>Nostocaceae</taxon>
        <taxon>Trichormus</taxon>
    </lineage>
</organism>
<evidence type="ECO:0000313" key="3">
    <source>
        <dbReference type="Proteomes" id="UP000276103"/>
    </source>
</evidence>
<protein>
    <submittedName>
        <fullName evidence="2">Uncharacterized protein</fullName>
    </submittedName>
</protein>
<proteinExistence type="predicted"/>
<dbReference type="Proteomes" id="UP000276103">
    <property type="component" value="Unassembled WGS sequence"/>
</dbReference>
<reference evidence="2 3" key="1">
    <citation type="journal article" date="2019" name="Genome Biol. Evol.">
        <title>Day and night: Metabolic profiles and evolutionary relationships of six axenic non-marine cyanobacteria.</title>
        <authorList>
            <person name="Will S.E."/>
            <person name="Henke P."/>
            <person name="Boedeker C."/>
            <person name="Huang S."/>
            <person name="Brinkmann H."/>
            <person name="Rohde M."/>
            <person name="Jarek M."/>
            <person name="Friedl T."/>
            <person name="Seufert S."/>
            <person name="Schumacher M."/>
            <person name="Overmann J."/>
            <person name="Neumann-Schaal M."/>
            <person name="Petersen J."/>
        </authorList>
    </citation>
    <scope>NUCLEOTIDE SEQUENCE [LARGE SCALE GENOMIC DNA]</scope>
    <source>
        <strain evidence="2 3">SAG 1403-4b</strain>
    </source>
</reference>
<evidence type="ECO:0000313" key="2">
    <source>
        <dbReference type="EMBL" id="RUS99703.1"/>
    </source>
</evidence>
<feature type="region of interest" description="Disordered" evidence="1">
    <location>
        <begin position="1"/>
        <end position="40"/>
    </location>
</feature>
<dbReference type="EMBL" id="RSCM01000001">
    <property type="protein sequence ID" value="RUS99703.1"/>
    <property type="molecule type" value="Genomic_DNA"/>
</dbReference>